<evidence type="ECO:0000313" key="3">
    <source>
        <dbReference type="Proteomes" id="UP001138686"/>
    </source>
</evidence>
<dbReference type="Proteomes" id="UP001138686">
    <property type="component" value="Unassembled WGS sequence"/>
</dbReference>
<evidence type="ECO:0000313" key="2">
    <source>
        <dbReference type="EMBL" id="MBW2939122.1"/>
    </source>
</evidence>
<proteinExistence type="predicted"/>
<dbReference type="RefSeq" id="WP_219053649.1">
    <property type="nucleotide sequence ID" value="NZ_JAHWDP010000009.1"/>
</dbReference>
<keyword evidence="3" id="KW-1185">Reference proteome</keyword>
<feature type="domain" description="Phage tail collar" evidence="1">
    <location>
        <begin position="6"/>
        <end position="62"/>
    </location>
</feature>
<organism evidence="2 3">
    <name type="scientific">Halomarinibacterium sedimenti</name>
    <dbReference type="NCBI Taxonomy" id="2857106"/>
    <lineage>
        <taxon>Bacteria</taxon>
        <taxon>Pseudomonadati</taxon>
        <taxon>Bacteroidota</taxon>
        <taxon>Flavobacteriia</taxon>
        <taxon>Flavobacteriales</taxon>
        <taxon>Flavobacteriaceae</taxon>
        <taxon>Halomarinibacterium</taxon>
    </lineage>
</organism>
<dbReference type="AlphaFoldDB" id="A0A9X1K049"/>
<accession>A0A9X1K049</accession>
<evidence type="ECO:0000259" key="1">
    <source>
        <dbReference type="Pfam" id="PF07484"/>
    </source>
</evidence>
<name>A0A9X1K049_9FLAO</name>
<comment type="caution">
    <text evidence="2">The sequence shown here is derived from an EMBL/GenBank/DDBJ whole genome shotgun (WGS) entry which is preliminary data.</text>
</comment>
<dbReference type="InterPro" id="IPR011083">
    <property type="entry name" value="Phage_tail_collar_dom"/>
</dbReference>
<sequence length="166" mass="17244">MTPFLGQIQAFGFNFAPRGWAKCEGQLLPISQYNALFSLLGTMYGGDGRTTFGLPDLRGRSIVGTGNGPGLSTITQGEKGGVENITLTLNNLPSHTHNIGVNTSTGEEANPSGKHLGSITDGYAEDADANLAAPSNAGGGQSFNSRNPFLGINVCIALEGVYPSRN</sequence>
<dbReference type="Pfam" id="PF07484">
    <property type="entry name" value="Collar"/>
    <property type="match status" value="1"/>
</dbReference>
<dbReference type="EMBL" id="JAHWDP010000009">
    <property type="protein sequence ID" value="MBW2939122.1"/>
    <property type="molecule type" value="Genomic_DNA"/>
</dbReference>
<reference evidence="2" key="1">
    <citation type="submission" date="2021-07" db="EMBL/GenBank/DDBJ databases">
        <title>Aureisphaera sp. CAU 1614 isolated from sea sediment.</title>
        <authorList>
            <person name="Kim W."/>
        </authorList>
    </citation>
    <scope>NUCLEOTIDE SEQUENCE</scope>
    <source>
        <strain evidence="2">CAU 1614</strain>
    </source>
</reference>
<protein>
    <submittedName>
        <fullName evidence="2">Tail fiber protein</fullName>
    </submittedName>
</protein>
<gene>
    <name evidence="2" type="ORF">KXJ69_13480</name>
</gene>